<organism evidence="2 3">
    <name type="scientific">Desulfotomaculum nigrificans (strain DSM 14880 / VKM B-2319 / CO-1-SRB)</name>
    <name type="common">Desulfotomaculum carboxydivorans</name>
    <dbReference type="NCBI Taxonomy" id="868595"/>
    <lineage>
        <taxon>Bacteria</taxon>
        <taxon>Bacillati</taxon>
        <taxon>Bacillota</taxon>
        <taxon>Clostridia</taxon>
        <taxon>Eubacteriales</taxon>
        <taxon>Desulfotomaculaceae</taxon>
        <taxon>Desulfotomaculum</taxon>
    </lineage>
</organism>
<gene>
    <name evidence="2" type="ordered locus">Desca_2704</name>
</gene>
<evidence type="ECO:0000256" key="1">
    <source>
        <dbReference type="ARBA" id="ARBA00005534"/>
    </source>
</evidence>
<reference evidence="2" key="1">
    <citation type="submission" date="2011-05" db="EMBL/GenBank/DDBJ databases">
        <title>Complete sequence of Desulfotomaculum carboxydivorans CO-1-SRB.</title>
        <authorList>
            <consortium name="US DOE Joint Genome Institute"/>
            <person name="Lucas S."/>
            <person name="Han J."/>
            <person name="Lapidus A."/>
            <person name="Cheng J.-F."/>
            <person name="Goodwin L."/>
            <person name="Pitluck S."/>
            <person name="Peters L."/>
            <person name="Mikhailova N."/>
            <person name="Lu M."/>
            <person name="Han C."/>
            <person name="Tapia R."/>
            <person name="Land M."/>
            <person name="Hauser L."/>
            <person name="Kyrpides N."/>
            <person name="Ivanova N."/>
            <person name="Pagani I."/>
            <person name="Stams A."/>
            <person name="Plugge C."/>
            <person name="Muyzer G."/>
            <person name="Kuever J."/>
            <person name="Parshina S."/>
            <person name="Ivanova A."/>
            <person name="Nazina T."/>
            <person name="Woyke T."/>
        </authorList>
    </citation>
    <scope>NUCLEOTIDE SEQUENCE [LARGE SCALE GENOMIC DNA]</scope>
    <source>
        <strain evidence="2">CO-1-SRB</strain>
    </source>
</reference>
<dbReference type="Proteomes" id="UP000009226">
    <property type="component" value="Chromosome"/>
</dbReference>
<dbReference type="HOGENOM" id="CLU_096980_1_1_9"/>
<proteinExistence type="inferred from homology"/>
<dbReference type="KEGG" id="dca:Desca_2704"/>
<dbReference type="PANTHER" id="PTHR30615">
    <property type="entry name" value="UNCHARACTERIZED PROTEIN YJBQ-RELATED"/>
    <property type="match status" value="1"/>
</dbReference>
<dbReference type="Pfam" id="PF01894">
    <property type="entry name" value="YjbQ"/>
    <property type="match status" value="1"/>
</dbReference>
<dbReference type="eggNOG" id="COG0432">
    <property type="taxonomic scope" value="Bacteria"/>
</dbReference>
<evidence type="ECO:0000313" key="3">
    <source>
        <dbReference type="Proteomes" id="UP000009226"/>
    </source>
</evidence>
<dbReference type="AlphaFoldDB" id="F6B698"/>
<dbReference type="STRING" id="868595.Desca_2704"/>
<evidence type="ECO:0008006" key="4">
    <source>
        <dbReference type="Google" id="ProtNLM"/>
    </source>
</evidence>
<sequence length="154" mass="17113">MLHKIHIQTTSRDQMIDITDQVRAVVRQEKVKDGVVTVYCPHTTAGVTINENADPDVVRDLLMRLDEVYPWVHPQYRHTEGNSAAHLKASTMGASQSVPVADGQLVLGHGRGFISVSLTAPGGGPFMSKYKKINVFMNPPTVRERVEFLPSFLF</sequence>
<name>F6B698_DESCC</name>
<dbReference type="EMBL" id="CP002736">
    <property type="protein sequence ID" value="AEF95521.1"/>
    <property type="molecule type" value="Genomic_DNA"/>
</dbReference>
<comment type="similarity">
    <text evidence="1">Belongs to the UPF0047 family.</text>
</comment>
<dbReference type="InterPro" id="IPR001602">
    <property type="entry name" value="UPF0047_YjbQ-like"/>
</dbReference>
<dbReference type="InterPro" id="IPR035917">
    <property type="entry name" value="YjbQ-like_sf"/>
</dbReference>
<dbReference type="PANTHER" id="PTHR30615:SF8">
    <property type="entry name" value="UPF0047 PROTEIN C4A8.02C"/>
    <property type="match status" value="1"/>
</dbReference>
<dbReference type="Gene3D" id="2.60.120.460">
    <property type="entry name" value="YjbQ-like"/>
    <property type="match status" value="1"/>
</dbReference>
<accession>F6B698</accession>
<evidence type="ECO:0000313" key="2">
    <source>
        <dbReference type="EMBL" id="AEF95521.1"/>
    </source>
</evidence>
<keyword evidence="3" id="KW-1185">Reference proteome</keyword>
<dbReference type="SUPFAM" id="SSF111038">
    <property type="entry name" value="YjbQ-like"/>
    <property type="match status" value="1"/>
</dbReference>
<dbReference type="NCBIfam" id="TIGR00149">
    <property type="entry name" value="TIGR00149_YjbQ"/>
    <property type="match status" value="1"/>
</dbReference>
<protein>
    <recommendedName>
        <fullName evidence="4">Secondary thiamine-phosphate synthase enzyme</fullName>
    </recommendedName>
</protein>